<dbReference type="GO" id="GO:0005789">
    <property type="term" value="C:endoplasmic reticulum membrane"/>
    <property type="evidence" value="ECO:0007669"/>
    <property type="project" value="UniProtKB-SubCell"/>
</dbReference>
<keyword evidence="13" id="KW-0325">Glycoprotein</keyword>
<name>A0A922J353_CARIL</name>
<protein>
    <recommendedName>
        <fullName evidence="15">glutamate carboxypeptidase II</fullName>
        <ecNumber evidence="15">3.4.17.21</ecNumber>
    </recommendedName>
</protein>
<comment type="caution">
    <text evidence="19">The sequence shown here is derived from an EMBL/GenBank/DDBJ whole genome shotgun (WGS) entry which is preliminary data.</text>
</comment>
<reference evidence="19" key="1">
    <citation type="submission" date="2021-01" db="EMBL/GenBank/DDBJ databases">
        <authorList>
            <person name="Lovell J.T."/>
            <person name="Bentley N."/>
            <person name="Bhattarai G."/>
            <person name="Jenkins J.W."/>
            <person name="Sreedasyam A."/>
            <person name="Alarcon Y."/>
            <person name="Bock C."/>
            <person name="Boston L."/>
            <person name="Carlson J."/>
            <person name="Cervantes K."/>
            <person name="Clermont K."/>
            <person name="Krom N."/>
            <person name="Kubenka K."/>
            <person name="Mamidi S."/>
            <person name="Mattison C."/>
            <person name="Monteros M."/>
            <person name="Pisani C."/>
            <person name="Plott C."/>
            <person name="Rajasekar S."/>
            <person name="Rhein H.S."/>
            <person name="Rohla C."/>
            <person name="Song M."/>
            <person name="Hilaire R.S."/>
            <person name="Shu S."/>
            <person name="Wells L."/>
            <person name="Wang X."/>
            <person name="Webber J."/>
            <person name="Heerema R.J."/>
            <person name="Klein P."/>
            <person name="Conner P."/>
            <person name="Grauke L."/>
            <person name="Grimwood J."/>
            <person name="Schmutz J."/>
            <person name="Randall J.J."/>
        </authorList>
    </citation>
    <scope>NUCLEOTIDE SEQUENCE</scope>
    <source>
        <tissue evidence="19">Leaf</tissue>
    </source>
</reference>
<evidence type="ECO:0000256" key="13">
    <source>
        <dbReference type="ARBA" id="ARBA00023180"/>
    </source>
</evidence>
<dbReference type="PANTHER" id="PTHR10404">
    <property type="entry name" value="N-ACETYLATED-ALPHA-LINKED ACIDIC DIPEPTIDASE"/>
    <property type="match status" value="1"/>
</dbReference>
<feature type="transmembrane region" description="Helical" evidence="16">
    <location>
        <begin position="20"/>
        <end position="39"/>
    </location>
</feature>
<keyword evidence="5 16" id="KW-0812">Transmembrane</keyword>
<dbReference type="GO" id="GO:0046872">
    <property type="term" value="F:metal ion binding"/>
    <property type="evidence" value="ECO:0007669"/>
    <property type="project" value="UniProtKB-KW"/>
</dbReference>
<comment type="subcellular location">
    <subcellularLocation>
        <location evidence="2">Endoplasmic reticulum membrane</location>
        <topology evidence="2">Single-pass type II membrane protein</topology>
    </subcellularLocation>
</comment>
<dbReference type="Pfam" id="PF04389">
    <property type="entry name" value="Peptidase_M28"/>
    <property type="match status" value="1"/>
</dbReference>
<evidence type="ECO:0000256" key="7">
    <source>
        <dbReference type="ARBA" id="ARBA00022801"/>
    </source>
</evidence>
<comment type="cofactor">
    <cofactor evidence="1">
        <name>Zn(2+)</name>
        <dbReference type="ChEBI" id="CHEBI:29105"/>
    </cofactor>
</comment>
<keyword evidence="8" id="KW-0862">Zinc</keyword>
<evidence type="ECO:0000256" key="12">
    <source>
        <dbReference type="ARBA" id="ARBA00023136"/>
    </source>
</evidence>
<evidence type="ECO:0000256" key="1">
    <source>
        <dbReference type="ARBA" id="ARBA00001947"/>
    </source>
</evidence>
<proteinExistence type="inferred from homology"/>
<evidence type="ECO:0000259" key="17">
    <source>
        <dbReference type="Pfam" id="PF04253"/>
    </source>
</evidence>
<evidence type="ECO:0000256" key="16">
    <source>
        <dbReference type="SAM" id="Phobius"/>
    </source>
</evidence>
<evidence type="ECO:0000313" key="20">
    <source>
        <dbReference type="Proteomes" id="UP000811246"/>
    </source>
</evidence>
<evidence type="ECO:0000256" key="2">
    <source>
        <dbReference type="ARBA" id="ARBA00004648"/>
    </source>
</evidence>
<evidence type="ECO:0000256" key="5">
    <source>
        <dbReference type="ARBA" id="ARBA00022692"/>
    </source>
</evidence>
<evidence type="ECO:0000313" key="19">
    <source>
        <dbReference type="EMBL" id="KAG6690564.1"/>
    </source>
</evidence>
<dbReference type="InterPro" id="IPR007484">
    <property type="entry name" value="Peptidase_M28"/>
</dbReference>
<evidence type="ECO:0000256" key="11">
    <source>
        <dbReference type="ARBA" id="ARBA00023049"/>
    </source>
</evidence>
<dbReference type="CDD" id="cd08022">
    <property type="entry name" value="M28_PSMA_like"/>
    <property type="match status" value="1"/>
</dbReference>
<dbReference type="InterPro" id="IPR007365">
    <property type="entry name" value="TFR-like_dimer_dom"/>
</dbReference>
<keyword evidence="11" id="KW-0482">Metalloprotease</keyword>
<dbReference type="InterPro" id="IPR039373">
    <property type="entry name" value="Peptidase_M28B"/>
</dbReference>
<dbReference type="GO" id="GO:0004181">
    <property type="term" value="F:metallocarboxypeptidase activity"/>
    <property type="evidence" value="ECO:0007669"/>
    <property type="project" value="UniProtKB-EC"/>
</dbReference>
<keyword evidence="9" id="KW-0735">Signal-anchor</keyword>
<keyword evidence="12 16" id="KW-0472">Membrane</keyword>
<keyword evidence="10 16" id="KW-1133">Transmembrane helix</keyword>
<comment type="catalytic activity">
    <reaction evidence="14">
        <text>Release of an unsubstituted, C-terminal glutamyl residue, typically from Ac-Asp-Glu or folylpoly-gamma-glutamates.</text>
        <dbReference type="EC" id="3.4.17.21"/>
    </reaction>
</comment>
<accession>A0A922J353</accession>
<dbReference type="FunFam" id="3.40.630.10:FF:000164">
    <property type="entry name" value="Os01g0740650 protein"/>
    <property type="match status" value="1"/>
</dbReference>
<evidence type="ECO:0000256" key="8">
    <source>
        <dbReference type="ARBA" id="ARBA00022833"/>
    </source>
</evidence>
<feature type="domain" description="Transferrin receptor-like dimerisation" evidence="17">
    <location>
        <begin position="577"/>
        <end position="701"/>
    </location>
</feature>
<feature type="domain" description="Peptidase M28" evidence="18">
    <location>
        <begin position="321"/>
        <end position="513"/>
    </location>
</feature>
<dbReference type="GO" id="GO:0010075">
    <property type="term" value="P:regulation of meristem growth"/>
    <property type="evidence" value="ECO:0007669"/>
    <property type="project" value="UniProtKB-ARBA"/>
</dbReference>
<evidence type="ECO:0000256" key="9">
    <source>
        <dbReference type="ARBA" id="ARBA00022968"/>
    </source>
</evidence>
<keyword evidence="6" id="KW-0479">Metal-binding</keyword>
<evidence type="ECO:0000256" key="14">
    <source>
        <dbReference type="ARBA" id="ARBA00052003"/>
    </source>
</evidence>
<evidence type="ECO:0000256" key="15">
    <source>
        <dbReference type="ARBA" id="ARBA00066561"/>
    </source>
</evidence>
<keyword evidence="4" id="KW-0645">Protease</keyword>
<keyword evidence="7" id="KW-0378">Hydrolase</keyword>
<evidence type="ECO:0000259" key="18">
    <source>
        <dbReference type="Pfam" id="PF04389"/>
    </source>
</evidence>
<dbReference type="GO" id="GO:0006508">
    <property type="term" value="P:proteolysis"/>
    <property type="evidence" value="ECO:0007669"/>
    <property type="project" value="UniProtKB-KW"/>
</dbReference>
<dbReference type="EC" id="3.4.17.21" evidence="15"/>
<dbReference type="PANTHER" id="PTHR10404:SF75">
    <property type="entry name" value="GLUTAMATE CARBOXYPEPTIDASE AMP1-RELATED"/>
    <property type="match status" value="1"/>
</dbReference>
<comment type="similarity">
    <text evidence="3">Belongs to the peptidase M28 family. M28B subfamily.</text>
</comment>
<dbReference type="Pfam" id="PF04253">
    <property type="entry name" value="TFR_dimer"/>
    <property type="match status" value="1"/>
</dbReference>
<gene>
    <name evidence="19" type="ORF">I3842_10G021500</name>
</gene>
<dbReference type="Proteomes" id="UP000811246">
    <property type="component" value="Chromosome 10"/>
</dbReference>
<organism evidence="19 20">
    <name type="scientific">Carya illinoinensis</name>
    <name type="common">Pecan</name>
    <dbReference type="NCBI Taxonomy" id="32201"/>
    <lineage>
        <taxon>Eukaryota</taxon>
        <taxon>Viridiplantae</taxon>
        <taxon>Streptophyta</taxon>
        <taxon>Embryophyta</taxon>
        <taxon>Tracheophyta</taxon>
        <taxon>Spermatophyta</taxon>
        <taxon>Magnoliopsida</taxon>
        <taxon>eudicotyledons</taxon>
        <taxon>Gunneridae</taxon>
        <taxon>Pentapetalae</taxon>
        <taxon>rosids</taxon>
        <taxon>fabids</taxon>
        <taxon>Fagales</taxon>
        <taxon>Juglandaceae</taxon>
        <taxon>Carya</taxon>
    </lineage>
</organism>
<sequence length="706" mass="77735">MAEAVFCKPSTIFTSKPSPFCTFLLILVLCILGFYTPLYRSTTPSPSKSQNALRFRQIFLSSANNNTLASYLRALTQHPHLAGTKASLDTTHYVLSHFKDLGLETRTAQYRALLSYPTHSSLSAHFINGTVLRLPLTEFTQATPDVVPPYHAYSPSGSAYAKVVFVNHGTDEDYRALGALGVNASGCVVIARKGDFPRGIVVQKAEAHGAVAMLLYAEGDKFKKGFERGTVMRGVGDPLSPGWAGVDGGESLDMEETEVLRRFPKIPSMPLSAEAAGAILGSLGGAPFPPDWRIGAGHVGPGPTILNFSYQGEERVVRIHNVFAVLRGLEEPDRYVLLGNHRDAWTYGAVDPNSGTAALLDIARRYARMMGLGWQPRRTIILCSWDAEEFGMIGSTEWVEENLQNLGSKAVAYLNVDCAVQGPDFFVRATPQLDNLLREVTKKVKDPDLGGATVYERWGATNMGTTIQRLSAVDSDFAPFLQHAGVPSVDIYYGRDFPVYHTAFDSYDWMTKYGDPKFQRHVADTLFLFCVASVAGIWGIVALHLADDSVLPFNYLSYAHQLQEYTDVLRNLLDGSVSIHPLVASIEELTFAAKAAQAEAKILREQESSDDSVVLQKRALNDRLMLAERGFLDSEGLEGRQWFKHLIYGPPSDYESKLVFFPGVADAISGSARMNRKERQAAIQHEIWRAARAIQRAARAIKGELT</sequence>
<dbReference type="FunFam" id="1.20.930.40:FF:000001">
    <property type="entry name" value="N-acetylated-alpha-linked acidic dipeptidase 2"/>
    <property type="match status" value="1"/>
</dbReference>
<evidence type="ECO:0000256" key="4">
    <source>
        <dbReference type="ARBA" id="ARBA00022670"/>
    </source>
</evidence>
<evidence type="ECO:0000256" key="3">
    <source>
        <dbReference type="ARBA" id="ARBA00005634"/>
    </source>
</evidence>
<dbReference type="AlphaFoldDB" id="A0A922J353"/>
<dbReference type="EMBL" id="CM031834">
    <property type="protein sequence ID" value="KAG6690564.1"/>
    <property type="molecule type" value="Genomic_DNA"/>
</dbReference>
<evidence type="ECO:0000256" key="10">
    <source>
        <dbReference type="ARBA" id="ARBA00022989"/>
    </source>
</evidence>
<evidence type="ECO:0000256" key="6">
    <source>
        <dbReference type="ARBA" id="ARBA00022723"/>
    </source>
</evidence>